<dbReference type="RefSeq" id="WP_237978619.1">
    <property type="nucleotide sequence ID" value="NZ_JAKNCT010000006.1"/>
</dbReference>
<feature type="transmembrane region" description="Helical" evidence="4">
    <location>
        <begin position="309"/>
        <end position="328"/>
    </location>
</feature>
<evidence type="ECO:0000313" key="7">
    <source>
        <dbReference type="Proteomes" id="UP001297600"/>
    </source>
</evidence>
<dbReference type="PANTHER" id="PTHR11360:SF317">
    <property type="entry name" value="MAJOR FACILITATOR SUPERFAMILY (MFS) PROFILE DOMAIN-CONTAINING PROTEIN-RELATED"/>
    <property type="match status" value="1"/>
</dbReference>
<name>A0ABS9MQS4_9BURK</name>
<evidence type="ECO:0000256" key="4">
    <source>
        <dbReference type="SAM" id="Phobius"/>
    </source>
</evidence>
<gene>
    <name evidence="6" type="ORF">MAF45_05835</name>
</gene>
<dbReference type="InterPro" id="IPR050327">
    <property type="entry name" value="Proton-linked_MCT"/>
</dbReference>
<dbReference type="Proteomes" id="UP001297600">
    <property type="component" value="Unassembled WGS sequence"/>
</dbReference>
<dbReference type="Pfam" id="PF07690">
    <property type="entry name" value="MFS_1"/>
    <property type="match status" value="1"/>
</dbReference>
<evidence type="ECO:0000256" key="2">
    <source>
        <dbReference type="ARBA" id="ARBA00022989"/>
    </source>
</evidence>
<keyword evidence="3 4" id="KW-0472">Membrane</keyword>
<feature type="transmembrane region" description="Helical" evidence="4">
    <location>
        <begin position="100"/>
        <end position="121"/>
    </location>
</feature>
<proteinExistence type="predicted"/>
<dbReference type="InterPro" id="IPR020846">
    <property type="entry name" value="MFS_dom"/>
</dbReference>
<keyword evidence="7" id="KW-1185">Reference proteome</keyword>
<feature type="transmembrane region" description="Helical" evidence="4">
    <location>
        <begin position="161"/>
        <end position="179"/>
    </location>
</feature>
<feature type="transmembrane region" description="Helical" evidence="4">
    <location>
        <begin position="127"/>
        <end position="149"/>
    </location>
</feature>
<accession>A0ABS9MQS4</accession>
<feature type="transmembrane region" description="Helical" evidence="4">
    <location>
        <begin position="372"/>
        <end position="392"/>
    </location>
</feature>
<organism evidence="6 7">
    <name type="scientific">Mesosutterella porci</name>
    <dbReference type="NCBI Taxonomy" id="2915351"/>
    <lineage>
        <taxon>Bacteria</taxon>
        <taxon>Pseudomonadati</taxon>
        <taxon>Pseudomonadota</taxon>
        <taxon>Betaproteobacteria</taxon>
        <taxon>Burkholderiales</taxon>
        <taxon>Sutterellaceae</taxon>
        <taxon>Mesosutterella</taxon>
    </lineage>
</organism>
<dbReference type="InterPro" id="IPR036259">
    <property type="entry name" value="MFS_trans_sf"/>
</dbReference>
<feature type="transmembrane region" description="Helical" evidence="4">
    <location>
        <begin position="185"/>
        <end position="209"/>
    </location>
</feature>
<sequence>MPKSPGNRSSSAPKTAESELIRTLREENGPRIRQLLLYMLILLLGGTLYAWSVFCEPLAANLSALTGRPVTSSSLSLAFSLSFVGSPAGMMLAGAVHRRAGLRAGIAAGSAMFIIGMAGTAFSPWPWLLILFYGIFFGIGSGMIFCSALSGAVALFPGHHGVAGGLASMSWGLSSMLYAPLASALVQAVGITTTMAGIAVCSGGLIWLLTFLLRADLCGGPAARTESIASGHEVVWKDMIRTSEFRLMWIFMMLSCTASLMLFSSCVPIATRQLGISEMQASFVVALLALASTCGRFCGGLLSDFLGRINTLLLAVVILVFGLTAMLFSSQGQVALFALGCIGLGVTYGSVNAIYPSFVADVFGVRELSRNYGFMNLACCAASFAGPALLYLTSREGGYALTYASAIAVSALGLCTGWLLKRQLRPRRNP</sequence>
<keyword evidence="2 4" id="KW-1133">Transmembrane helix</keyword>
<feature type="domain" description="Major facilitator superfamily (MFS) profile" evidence="5">
    <location>
        <begin position="244"/>
        <end position="430"/>
    </location>
</feature>
<evidence type="ECO:0000256" key="3">
    <source>
        <dbReference type="ARBA" id="ARBA00023136"/>
    </source>
</evidence>
<dbReference type="PROSITE" id="PS50850">
    <property type="entry name" value="MFS"/>
    <property type="match status" value="1"/>
</dbReference>
<keyword evidence="1 4" id="KW-0812">Transmembrane</keyword>
<reference evidence="6 7" key="1">
    <citation type="submission" date="2022-02" db="EMBL/GenBank/DDBJ databases">
        <title>Mesosutterella porci, a novel member of the family Sutterellaceae from pig feces.</title>
        <authorList>
            <person name="Wylensek D."/>
            <person name="Clavel T."/>
        </authorList>
    </citation>
    <scope>NUCLEOTIDE SEQUENCE [LARGE SCALE GENOMIC DNA]</scope>
    <source>
        <strain evidence="7">oilRF-744-wt-GAM-9</strain>
    </source>
</reference>
<evidence type="ECO:0000256" key="1">
    <source>
        <dbReference type="ARBA" id="ARBA00022692"/>
    </source>
</evidence>
<dbReference type="SUPFAM" id="SSF103473">
    <property type="entry name" value="MFS general substrate transporter"/>
    <property type="match status" value="1"/>
</dbReference>
<feature type="transmembrane region" description="Helical" evidence="4">
    <location>
        <begin position="247"/>
        <end position="270"/>
    </location>
</feature>
<feature type="transmembrane region" description="Helical" evidence="4">
    <location>
        <begin position="282"/>
        <end position="302"/>
    </location>
</feature>
<feature type="transmembrane region" description="Helical" evidence="4">
    <location>
        <begin position="334"/>
        <end position="360"/>
    </location>
</feature>
<protein>
    <submittedName>
        <fullName evidence="6">MFS transporter</fullName>
    </submittedName>
</protein>
<dbReference type="PANTHER" id="PTHR11360">
    <property type="entry name" value="MONOCARBOXYLATE TRANSPORTER"/>
    <property type="match status" value="1"/>
</dbReference>
<dbReference type="Gene3D" id="1.20.1250.20">
    <property type="entry name" value="MFS general substrate transporter like domains"/>
    <property type="match status" value="2"/>
</dbReference>
<evidence type="ECO:0000259" key="5">
    <source>
        <dbReference type="PROSITE" id="PS50850"/>
    </source>
</evidence>
<feature type="transmembrane region" description="Helical" evidence="4">
    <location>
        <begin position="35"/>
        <end position="54"/>
    </location>
</feature>
<feature type="transmembrane region" description="Helical" evidence="4">
    <location>
        <begin position="74"/>
        <end position="93"/>
    </location>
</feature>
<dbReference type="EMBL" id="JAKNCT010000006">
    <property type="protein sequence ID" value="MCG5030966.1"/>
    <property type="molecule type" value="Genomic_DNA"/>
</dbReference>
<feature type="transmembrane region" description="Helical" evidence="4">
    <location>
        <begin position="398"/>
        <end position="420"/>
    </location>
</feature>
<evidence type="ECO:0000313" key="6">
    <source>
        <dbReference type="EMBL" id="MCG5030966.1"/>
    </source>
</evidence>
<comment type="caution">
    <text evidence="6">The sequence shown here is derived from an EMBL/GenBank/DDBJ whole genome shotgun (WGS) entry which is preliminary data.</text>
</comment>
<dbReference type="InterPro" id="IPR011701">
    <property type="entry name" value="MFS"/>
</dbReference>